<evidence type="ECO:0000313" key="2">
    <source>
        <dbReference type="EMBL" id="GMT22057.1"/>
    </source>
</evidence>
<proteinExistence type="predicted"/>
<accession>A0AAV5VQU5</accession>
<dbReference type="AlphaFoldDB" id="A0AAV5VQU5"/>
<name>A0AAV5VQU5_9BILA</name>
<comment type="caution">
    <text evidence="2">The sequence shown here is derived from an EMBL/GenBank/DDBJ whole genome shotgun (WGS) entry which is preliminary data.</text>
</comment>
<gene>
    <name evidence="2" type="ORF">PFISCL1PPCAC_13354</name>
</gene>
<evidence type="ECO:0000256" key="1">
    <source>
        <dbReference type="SAM" id="MobiDB-lite"/>
    </source>
</evidence>
<evidence type="ECO:0000313" key="3">
    <source>
        <dbReference type="Proteomes" id="UP001432322"/>
    </source>
</evidence>
<keyword evidence="3" id="KW-1185">Reference proteome</keyword>
<reference evidence="2" key="1">
    <citation type="submission" date="2023-10" db="EMBL/GenBank/DDBJ databases">
        <title>Genome assembly of Pristionchus species.</title>
        <authorList>
            <person name="Yoshida K."/>
            <person name="Sommer R.J."/>
        </authorList>
    </citation>
    <scope>NUCLEOTIDE SEQUENCE</scope>
    <source>
        <strain evidence="2">RS5133</strain>
    </source>
</reference>
<organism evidence="2 3">
    <name type="scientific">Pristionchus fissidentatus</name>
    <dbReference type="NCBI Taxonomy" id="1538716"/>
    <lineage>
        <taxon>Eukaryota</taxon>
        <taxon>Metazoa</taxon>
        <taxon>Ecdysozoa</taxon>
        <taxon>Nematoda</taxon>
        <taxon>Chromadorea</taxon>
        <taxon>Rhabditida</taxon>
        <taxon>Rhabditina</taxon>
        <taxon>Diplogasteromorpha</taxon>
        <taxon>Diplogasteroidea</taxon>
        <taxon>Neodiplogasteridae</taxon>
        <taxon>Pristionchus</taxon>
    </lineage>
</organism>
<protein>
    <submittedName>
        <fullName evidence="2">Uncharacterized protein</fullName>
    </submittedName>
</protein>
<feature type="region of interest" description="Disordered" evidence="1">
    <location>
        <begin position="62"/>
        <end position="105"/>
    </location>
</feature>
<dbReference type="EMBL" id="BTSY01000004">
    <property type="protein sequence ID" value="GMT22057.1"/>
    <property type="molecule type" value="Genomic_DNA"/>
</dbReference>
<dbReference type="Proteomes" id="UP001432322">
    <property type="component" value="Unassembled WGS sequence"/>
</dbReference>
<feature type="non-terminal residue" evidence="2">
    <location>
        <position position="1"/>
    </location>
</feature>
<sequence length="139" mass="16219">EPSSSPARSRRSRDRLWLLLQTIWWMWLWRWRRGRRRRMWRMQAQGTIAASLAQSCLAGSRCAPSRRRQPCGRGLRRDLRPHTLGHSQDSRLRLPEGRPQPRLPLQELLPGQRTHCCLPGSLQLRDVQPGSAAEDARRS</sequence>